<organism evidence="1 2">
    <name type="scientific">Chiloscyllium punctatum</name>
    <name type="common">Brownbanded bambooshark</name>
    <name type="synonym">Hemiscyllium punctatum</name>
    <dbReference type="NCBI Taxonomy" id="137246"/>
    <lineage>
        <taxon>Eukaryota</taxon>
        <taxon>Metazoa</taxon>
        <taxon>Chordata</taxon>
        <taxon>Craniata</taxon>
        <taxon>Vertebrata</taxon>
        <taxon>Chondrichthyes</taxon>
        <taxon>Elasmobranchii</taxon>
        <taxon>Galeomorphii</taxon>
        <taxon>Galeoidea</taxon>
        <taxon>Orectolobiformes</taxon>
        <taxon>Hemiscylliidae</taxon>
        <taxon>Chiloscyllium</taxon>
    </lineage>
</organism>
<feature type="non-terminal residue" evidence="1">
    <location>
        <position position="1"/>
    </location>
</feature>
<sequence length="39" mass="4609">FHSLMKNPEDYSFGLTADLIVAVYKAVKNTEWKKYFPKE</sequence>
<protein>
    <submittedName>
        <fullName evidence="1">Uncharacterized protein</fullName>
    </submittedName>
</protein>
<gene>
    <name evidence="1" type="ORF">chiPu_0025276</name>
</gene>
<reference evidence="1 2" key="1">
    <citation type="journal article" date="2018" name="Nat. Ecol. Evol.">
        <title>Shark genomes provide insights into elasmobranch evolution and the origin of vertebrates.</title>
        <authorList>
            <person name="Hara Y"/>
            <person name="Yamaguchi K"/>
            <person name="Onimaru K"/>
            <person name="Kadota M"/>
            <person name="Koyanagi M"/>
            <person name="Keeley SD"/>
            <person name="Tatsumi K"/>
            <person name="Tanaka K"/>
            <person name="Motone F"/>
            <person name="Kageyama Y"/>
            <person name="Nozu R"/>
            <person name="Adachi N"/>
            <person name="Nishimura O"/>
            <person name="Nakagawa R"/>
            <person name="Tanegashima C"/>
            <person name="Kiyatake I"/>
            <person name="Matsumoto R"/>
            <person name="Murakumo K"/>
            <person name="Nishida K"/>
            <person name="Terakita A"/>
            <person name="Kuratani S"/>
            <person name="Sato K"/>
            <person name="Hyodo S Kuraku.S."/>
        </authorList>
    </citation>
    <scope>NUCLEOTIDE SEQUENCE [LARGE SCALE GENOMIC DNA]</scope>
</reference>
<proteinExistence type="predicted"/>
<accession>A0A401TF17</accession>
<dbReference type="AlphaFoldDB" id="A0A401TF17"/>
<keyword evidence="2" id="KW-1185">Reference proteome</keyword>
<name>A0A401TF17_CHIPU</name>
<evidence type="ECO:0000313" key="1">
    <source>
        <dbReference type="EMBL" id="GCC41239.1"/>
    </source>
</evidence>
<dbReference type="EMBL" id="BEZZ01055574">
    <property type="protein sequence ID" value="GCC41239.1"/>
    <property type="molecule type" value="Genomic_DNA"/>
</dbReference>
<dbReference type="Proteomes" id="UP000287033">
    <property type="component" value="Unassembled WGS sequence"/>
</dbReference>
<evidence type="ECO:0000313" key="2">
    <source>
        <dbReference type="Proteomes" id="UP000287033"/>
    </source>
</evidence>
<comment type="caution">
    <text evidence="1">The sequence shown here is derived from an EMBL/GenBank/DDBJ whole genome shotgun (WGS) entry which is preliminary data.</text>
</comment>